<dbReference type="EMBL" id="MN739037">
    <property type="protein sequence ID" value="QHT36314.1"/>
    <property type="molecule type" value="Genomic_DNA"/>
</dbReference>
<dbReference type="SUPFAM" id="SSF140990">
    <property type="entry name" value="FtsH protease domain-like"/>
    <property type="match status" value="1"/>
</dbReference>
<name>A0A6C0F539_9ZZZZ</name>
<feature type="domain" description="AAA+ ATPase" evidence="1">
    <location>
        <begin position="219"/>
        <end position="358"/>
    </location>
</feature>
<accession>A0A6C0F539</accession>
<sequence>MKFVLFFLLFANIANSFSNFANINNVPRKYPLSKPNPRQEENKDPNPYYIPEQNETILNNKQHIRRYSGYKPKTVYEEQLRKLNSKNQTERDYQLLGEQYAKEYDENLEFLERLINGGINASEAKNPGEPHSRRGGLRIVINKGLFNPFQNNGDDNDEDDDIFVRGKHRDRKSDNFEVVTKHSIKFSDVGGFDKIKLELSQCVDFLSNYTKYAKYNVRVPKGLILEGPPGNGKTLIAKALAGEAKTGFIAVSGSEFQDKYVGVGSSRVRELFALAKKNIPCVIFIDEIDAIGRKRSGDGESSSNERDSTLNELLVQLDGFKNNTGIFLIGATNRADLLDPALVRPGRVDKRIYIGLPDASTREAIINIHTKGKPYDESIVIKDMVDLTLGLSAAQIENLFNEAMLNALRYDKDKMTSQDIDIIMNKMMAGWQPTDHQFTSDIIDHIAVHEMGHAIIGLVAKHHSKMTKVIINLSSPKSPAYTVFEGSTSSIYTREALFEHLAILLAGRIAEEIFFDVSITTGAINDFEEAFKLAEKMIIYYGMGKHKIIYPSLSDKYKEMIDNEVADLIDDANKYATFILKNCKELMLEGAEMLKRDKLLKAEQLIRLIETKYHDFFDLKYWREDE</sequence>
<dbReference type="GO" id="GO:0004222">
    <property type="term" value="F:metalloendopeptidase activity"/>
    <property type="evidence" value="ECO:0007669"/>
    <property type="project" value="InterPro"/>
</dbReference>
<proteinExistence type="predicted"/>
<dbReference type="Pfam" id="PF01434">
    <property type="entry name" value="Peptidase_M41"/>
    <property type="match status" value="1"/>
</dbReference>
<evidence type="ECO:0000259" key="1">
    <source>
        <dbReference type="SMART" id="SM00382"/>
    </source>
</evidence>
<dbReference type="Gene3D" id="1.10.8.60">
    <property type="match status" value="1"/>
</dbReference>
<dbReference type="GO" id="GO:0004176">
    <property type="term" value="F:ATP-dependent peptidase activity"/>
    <property type="evidence" value="ECO:0007669"/>
    <property type="project" value="InterPro"/>
</dbReference>
<dbReference type="PROSITE" id="PS00674">
    <property type="entry name" value="AAA"/>
    <property type="match status" value="1"/>
</dbReference>
<dbReference type="InterPro" id="IPR003959">
    <property type="entry name" value="ATPase_AAA_core"/>
</dbReference>
<dbReference type="PANTHER" id="PTHR23076:SF56">
    <property type="entry name" value="INACTIVE ATP-DEPENDENT ZINC METALLOPROTEASE FTSHI 2, CHLOROPLASTIC-RELATED"/>
    <property type="match status" value="1"/>
</dbReference>
<dbReference type="SMART" id="SM00382">
    <property type="entry name" value="AAA"/>
    <property type="match status" value="1"/>
</dbReference>
<dbReference type="SUPFAM" id="SSF52540">
    <property type="entry name" value="P-loop containing nucleoside triphosphate hydrolases"/>
    <property type="match status" value="1"/>
</dbReference>
<dbReference type="Gene3D" id="1.20.58.760">
    <property type="entry name" value="Peptidase M41"/>
    <property type="match status" value="1"/>
</dbReference>
<dbReference type="Pfam" id="PF00004">
    <property type="entry name" value="AAA"/>
    <property type="match status" value="1"/>
</dbReference>
<dbReference type="InterPro" id="IPR037219">
    <property type="entry name" value="Peptidase_M41-like"/>
</dbReference>
<dbReference type="InterPro" id="IPR027417">
    <property type="entry name" value="P-loop_NTPase"/>
</dbReference>
<dbReference type="InterPro" id="IPR003960">
    <property type="entry name" value="ATPase_AAA_CS"/>
</dbReference>
<dbReference type="FunFam" id="3.40.50.300:FF:000982">
    <property type="entry name" value="Inactive ATP-dependent zinc metalloprotease FTSHI 2 like"/>
    <property type="match status" value="1"/>
</dbReference>
<reference evidence="2" key="1">
    <citation type="journal article" date="2020" name="Nature">
        <title>Giant virus diversity and host interactions through global metagenomics.</title>
        <authorList>
            <person name="Schulz F."/>
            <person name="Roux S."/>
            <person name="Paez-Espino D."/>
            <person name="Jungbluth S."/>
            <person name="Walsh D.A."/>
            <person name="Denef V.J."/>
            <person name="McMahon K.D."/>
            <person name="Konstantinidis K.T."/>
            <person name="Eloe-Fadrosh E.A."/>
            <person name="Kyrpides N.C."/>
            <person name="Woyke T."/>
        </authorList>
    </citation>
    <scope>NUCLEOTIDE SEQUENCE</scope>
    <source>
        <strain evidence="2">GVMAG-M-3300009182-46</strain>
    </source>
</reference>
<dbReference type="GO" id="GO:0016887">
    <property type="term" value="F:ATP hydrolysis activity"/>
    <property type="evidence" value="ECO:0007669"/>
    <property type="project" value="InterPro"/>
</dbReference>
<organism evidence="2">
    <name type="scientific">viral metagenome</name>
    <dbReference type="NCBI Taxonomy" id="1070528"/>
    <lineage>
        <taxon>unclassified sequences</taxon>
        <taxon>metagenomes</taxon>
        <taxon>organismal metagenomes</taxon>
    </lineage>
</organism>
<protein>
    <recommendedName>
        <fullName evidence="1">AAA+ ATPase domain-containing protein</fullName>
    </recommendedName>
</protein>
<dbReference type="InterPro" id="IPR000642">
    <property type="entry name" value="Peptidase_M41"/>
</dbReference>
<dbReference type="InterPro" id="IPR003593">
    <property type="entry name" value="AAA+_ATPase"/>
</dbReference>
<dbReference type="GO" id="GO:0005524">
    <property type="term" value="F:ATP binding"/>
    <property type="evidence" value="ECO:0007669"/>
    <property type="project" value="InterPro"/>
</dbReference>
<dbReference type="AlphaFoldDB" id="A0A6C0F539"/>
<evidence type="ECO:0000313" key="2">
    <source>
        <dbReference type="EMBL" id="QHT36314.1"/>
    </source>
</evidence>
<dbReference type="PANTHER" id="PTHR23076">
    <property type="entry name" value="METALLOPROTEASE M41 FTSH"/>
    <property type="match status" value="1"/>
</dbReference>
<dbReference type="GO" id="GO:0045037">
    <property type="term" value="P:protein import into chloroplast stroma"/>
    <property type="evidence" value="ECO:0007669"/>
    <property type="project" value="TreeGrafter"/>
</dbReference>
<dbReference type="GO" id="GO:0006508">
    <property type="term" value="P:proteolysis"/>
    <property type="evidence" value="ECO:0007669"/>
    <property type="project" value="InterPro"/>
</dbReference>
<dbReference type="GO" id="GO:0009507">
    <property type="term" value="C:chloroplast"/>
    <property type="evidence" value="ECO:0007669"/>
    <property type="project" value="TreeGrafter"/>
</dbReference>
<dbReference type="Gene3D" id="3.40.50.300">
    <property type="entry name" value="P-loop containing nucleotide triphosphate hydrolases"/>
    <property type="match status" value="1"/>
</dbReference>